<evidence type="ECO:0000256" key="2">
    <source>
        <dbReference type="SAM" id="SignalP"/>
    </source>
</evidence>
<keyword evidence="1" id="KW-0812">Transmembrane</keyword>
<accession>A0A5C6XR73</accession>
<dbReference type="AlphaFoldDB" id="A0A5C6XR73"/>
<dbReference type="EMBL" id="VOSL01000019">
    <property type="protein sequence ID" value="TXD41625.1"/>
    <property type="molecule type" value="Genomic_DNA"/>
</dbReference>
<organism evidence="3 4">
    <name type="scientific">Lujinxingia vulgaris</name>
    <dbReference type="NCBI Taxonomy" id="2600176"/>
    <lineage>
        <taxon>Bacteria</taxon>
        <taxon>Deltaproteobacteria</taxon>
        <taxon>Bradymonadales</taxon>
        <taxon>Lujinxingiaceae</taxon>
        <taxon>Lujinxingia</taxon>
    </lineage>
</organism>
<reference evidence="3 4" key="1">
    <citation type="submission" date="2019-08" db="EMBL/GenBank/DDBJ databases">
        <title>Bradymonadales sp. TMQ2.</title>
        <authorList>
            <person name="Liang Q."/>
        </authorList>
    </citation>
    <scope>NUCLEOTIDE SEQUENCE [LARGE SCALE GENOMIC DNA]</scope>
    <source>
        <strain evidence="3 4">TMQ2</strain>
    </source>
</reference>
<keyword evidence="1" id="KW-0472">Membrane</keyword>
<proteinExistence type="predicted"/>
<protein>
    <submittedName>
        <fullName evidence="3">DUF3015 domain-containing protein</fullName>
    </submittedName>
</protein>
<comment type="caution">
    <text evidence="3">The sequence shown here is derived from an EMBL/GenBank/DDBJ whole genome shotgun (WGS) entry which is preliminary data.</text>
</comment>
<name>A0A5C6XR73_9DELT</name>
<keyword evidence="2" id="KW-0732">Signal</keyword>
<sequence>MSSRSSFVSILLAMVVSLALVTHSSEAHAQEGGATFAYLGFYGAISSYTGLTTTVAGGVTLTVMLLVKSSADIENYVDQNAVALQHDLYMGGGESLGDLATIFNVPDEAHGRFASALYHERDTLSALMNTADFDRPRAGQFLAVVLDAMQKDAVLAASMPHFEG</sequence>
<dbReference type="InterPro" id="IPR021383">
    <property type="entry name" value="DUF3015"/>
</dbReference>
<feature type="chain" id="PRO_5022811265" evidence="2">
    <location>
        <begin position="30"/>
        <end position="164"/>
    </location>
</feature>
<feature type="signal peptide" evidence="2">
    <location>
        <begin position="1"/>
        <end position="29"/>
    </location>
</feature>
<evidence type="ECO:0000313" key="4">
    <source>
        <dbReference type="Proteomes" id="UP000321046"/>
    </source>
</evidence>
<dbReference type="RefSeq" id="WP_146972924.1">
    <property type="nucleotide sequence ID" value="NZ_VOSL01000019.1"/>
</dbReference>
<dbReference type="OrthoDB" id="5509816at2"/>
<dbReference type="Pfam" id="PF11220">
    <property type="entry name" value="DUF3015"/>
    <property type="match status" value="1"/>
</dbReference>
<gene>
    <name evidence="3" type="ORF">FRC96_03930</name>
</gene>
<evidence type="ECO:0000256" key="1">
    <source>
        <dbReference type="SAM" id="Phobius"/>
    </source>
</evidence>
<feature type="transmembrane region" description="Helical" evidence="1">
    <location>
        <begin position="45"/>
        <end position="67"/>
    </location>
</feature>
<evidence type="ECO:0000313" key="3">
    <source>
        <dbReference type="EMBL" id="TXD41625.1"/>
    </source>
</evidence>
<keyword evidence="1" id="KW-1133">Transmembrane helix</keyword>
<dbReference type="Proteomes" id="UP000321046">
    <property type="component" value="Unassembled WGS sequence"/>
</dbReference>